<keyword evidence="4" id="KW-1185">Reference proteome</keyword>
<dbReference type="OrthoDB" id="548326at2759"/>
<organism evidence="3 4">
    <name type="scientific">Pycnococcus provasolii</name>
    <dbReference type="NCBI Taxonomy" id="41880"/>
    <lineage>
        <taxon>Eukaryota</taxon>
        <taxon>Viridiplantae</taxon>
        <taxon>Chlorophyta</taxon>
        <taxon>Pseudoscourfieldiophyceae</taxon>
        <taxon>Pseudoscourfieldiales</taxon>
        <taxon>Pycnococcaceae</taxon>
        <taxon>Pycnococcus</taxon>
    </lineage>
</organism>
<keyword evidence="2" id="KW-0812">Transmembrane</keyword>
<evidence type="ECO:0000313" key="3">
    <source>
        <dbReference type="EMBL" id="GHP02711.1"/>
    </source>
</evidence>
<evidence type="ECO:0000256" key="2">
    <source>
        <dbReference type="SAM" id="Phobius"/>
    </source>
</evidence>
<dbReference type="Proteomes" id="UP000660262">
    <property type="component" value="Unassembled WGS sequence"/>
</dbReference>
<evidence type="ECO:0000256" key="1">
    <source>
        <dbReference type="SAM" id="MobiDB-lite"/>
    </source>
</evidence>
<dbReference type="AlphaFoldDB" id="A0A830HAU7"/>
<dbReference type="Pfam" id="PF20102">
    <property type="entry name" value="DUF6492"/>
    <property type="match status" value="1"/>
</dbReference>
<feature type="transmembrane region" description="Helical" evidence="2">
    <location>
        <begin position="59"/>
        <end position="78"/>
    </location>
</feature>
<sequence length="462" mass="50307">MAGNVHPSMIPLCHEAFELSSSTWHHRQSRPAPNPTSREEKQRALRMSAKRPRKVSNAALRWTLAASLVIGAFAVFGVHSGVESGSRHLRGQQQQQQPASPFRRMAGAGDAGSVLTAVDVAKSSSAAGMAGLQESAKVVAKSSSTERAVSSDAELFDGVTLVLPTRINANELPRALGLVSSVLKYAEPGAISRLIVIVPDQDKLLFQLAAHALSAYANHKPTFPIDIYGDVDVVPTPLDELRSHAPSTSQREHENKGGRGAGYRLQMLAKLGVARLVKTRHYVTLDNDVLLTRPLRQGGLLANGRARAQRDPGNQRKGWFACAKAVLNAPQQCASTSFGGVTPAVLDTELARNMLDDIEQPKNNEVARSFDKILFSRLDENCDWTEYALYWVYACKTGTLASKHDFDQSLYDPADFRWLAYKRWNWGSIFSPSSGPIFKVAQGIGGSTPNDILLRIAPHLVA</sequence>
<dbReference type="EMBL" id="BNJQ01000004">
    <property type="protein sequence ID" value="GHP02711.1"/>
    <property type="molecule type" value="Genomic_DNA"/>
</dbReference>
<evidence type="ECO:0000313" key="4">
    <source>
        <dbReference type="Proteomes" id="UP000660262"/>
    </source>
</evidence>
<accession>A0A830HAU7</accession>
<proteinExistence type="predicted"/>
<feature type="region of interest" description="Disordered" evidence="1">
    <location>
        <begin position="86"/>
        <end position="106"/>
    </location>
</feature>
<comment type="caution">
    <text evidence="3">The sequence shown here is derived from an EMBL/GenBank/DDBJ whole genome shotgun (WGS) entry which is preliminary data.</text>
</comment>
<feature type="region of interest" description="Disordered" evidence="1">
    <location>
        <begin position="23"/>
        <end position="52"/>
    </location>
</feature>
<protein>
    <submittedName>
        <fullName evidence="3">Uncharacterized protein</fullName>
    </submittedName>
</protein>
<reference evidence="3" key="1">
    <citation type="submission" date="2020-10" db="EMBL/GenBank/DDBJ databases">
        <title>Unveiling of a novel bifunctional photoreceptor, Dualchrome1, isolated from a cosmopolitan green alga.</title>
        <authorList>
            <person name="Suzuki S."/>
            <person name="Kawachi M."/>
        </authorList>
    </citation>
    <scope>NUCLEOTIDE SEQUENCE</scope>
    <source>
        <strain evidence="3">NIES 2893</strain>
    </source>
</reference>
<keyword evidence="2" id="KW-0472">Membrane</keyword>
<dbReference type="InterPro" id="IPR045499">
    <property type="entry name" value="DUF6492"/>
</dbReference>
<keyword evidence="2" id="KW-1133">Transmembrane helix</keyword>
<gene>
    <name evidence="3" type="ORF">PPROV_000146500</name>
</gene>
<name>A0A830HAU7_9CHLO</name>
<feature type="region of interest" description="Disordered" evidence="1">
    <location>
        <begin position="239"/>
        <end position="259"/>
    </location>
</feature>